<evidence type="ECO:0000259" key="1">
    <source>
        <dbReference type="Pfam" id="PF05050"/>
    </source>
</evidence>
<dbReference type="SUPFAM" id="SSF53335">
    <property type="entry name" value="S-adenosyl-L-methionine-dependent methyltransferases"/>
    <property type="match status" value="1"/>
</dbReference>
<accession>A0A3M7PA43</accession>
<name>A0A3M7PA43_BRAPC</name>
<protein>
    <recommendedName>
        <fullName evidence="1">Methyltransferase FkbM domain-containing protein</fullName>
    </recommendedName>
</protein>
<proteinExistence type="predicted"/>
<dbReference type="InterPro" id="IPR052514">
    <property type="entry name" value="SAM-dependent_MTase"/>
</dbReference>
<comment type="caution">
    <text evidence="2">The sequence shown here is derived from an EMBL/GenBank/DDBJ whole genome shotgun (WGS) entry which is preliminary data.</text>
</comment>
<dbReference type="Pfam" id="PF05050">
    <property type="entry name" value="Methyltransf_21"/>
    <property type="match status" value="1"/>
</dbReference>
<dbReference type="Proteomes" id="UP000276133">
    <property type="component" value="Unassembled WGS sequence"/>
</dbReference>
<dbReference type="PANTHER" id="PTHR34203:SF15">
    <property type="entry name" value="SLL1173 PROTEIN"/>
    <property type="match status" value="1"/>
</dbReference>
<evidence type="ECO:0000313" key="3">
    <source>
        <dbReference type="Proteomes" id="UP000276133"/>
    </source>
</evidence>
<dbReference type="InterPro" id="IPR006342">
    <property type="entry name" value="FkbM_mtfrase"/>
</dbReference>
<feature type="domain" description="Methyltransferase FkbM" evidence="1">
    <location>
        <begin position="108"/>
        <end position="259"/>
    </location>
</feature>
<dbReference type="AlphaFoldDB" id="A0A3M7PA43"/>
<sequence length="337" mass="39120">MNSTNHQYHTLNILNDENFESVLLEQPKDDSFIRIVDLTKPLIPKNIYSPIPCRKSAAIFVSTTLCIHDTSKDIHVSGSVWKKGIWEGHIVEKFLKILIQDPECLAIDIGSNIRIFTLYAAKIGRDVLSIEPFYENIIRLHKAATIEKLAHRITLVANAVTNRANETKKLTYEKENIGGQSLFIFKNEKVDSSENGRYFVRTITLDDLVVYLPKRSNGLKYKKAVLKIDIEGFELYVFENASILFDAVDIRAVFMEWGNMPKNYVPFKINQPLTEYKLINYFVDLFRTENELPIRYWENWSWDIFYAKLKLDISIRKFLPDLSGSGYNTGKRKEHKL</sequence>
<organism evidence="2 3">
    <name type="scientific">Brachionus plicatilis</name>
    <name type="common">Marine rotifer</name>
    <name type="synonym">Brachionus muelleri</name>
    <dbReference type="NCBI Taxonomy" id="10195"/>
    <lineage>
        <taxon>Eukaryota</taxon>
        <taxon>Metazoa</taxon>
        <taxon>Spiralia</taxon>
        <taxon>Gnathifera</taxon>
        <taxon>Rotifera</taxon>
        <taxon>Eurotatoria</taxon>
        <taxon>Monogononta</taxon>
        <taxon>Pseudotrocha</taxon>
        <taxon>Ploima</taxon>
        <taxon>Brachionidae</taxon>
        <taxon>Brachionus</taxon>
    </lineage>
</organism>
<dbReference type="EMBL" id="REGN01012367">
    <property type="protein sequence ID" value="RMZ95584.1"/>
    <property type="molecule type" value="Genomic_DNA"/>
</dbReference>
<dbReference type="InterPro" id="IPR029063">
    <property type="entry name" value="SAM-dependent_MTases_sf"/>
</dbReference>
<reference evidence="2 3" key="1">
    <citation type="journal article" date="2018" name="Sci. Rep.">
        <title>Genomic signatures of local adaptation to the degree of environmental predictability in rotifers.</title>
        <authorList>
            <person name="Franch-Gras L."/>
            <person name="Hahn C."/>
            <person name="Garcia-Roger E.M."/>
            <person name="Carmona M.J."/>
            <person name="Serra M."/>
            <person name="Gomez A."/>
        </authorList>
    </citation>
    <scope>NUCLEOTIDE SEQUENCE [LARGE SCALE GENOMIC DNA]</scope>
    <source>
        <strain evidence="2">HYR1</strain>
    </source>
</reference>
<dbReference type="OrthoDB" id="430136at2759"/>
<keyword evidence="3" id="KW-1185">Reference proteome</keyword>
<dbReference type="Gene3D" id="3.40.50.150">
    <property type="entry name" value="Vaccinia Virus protein VP39"/>
    <property type="match status" value="1"/>
</dbReference>
<gene>
    <name evidence="2" type="ORF">BpHYR1_050626</name>
</gene>
<evidence type="ECO:0000313" key="2">
    <source>
        <dbReference type="EMBL" id="RMZ95584.1"/>
    </source>
</evidence>
<dbReference type="NCBIfam" id="TIGR01444">
    <property type="entry name" value="fkbM_fam"/>
    <property type="match status" value="1"/>
</dbReference>
<dbReference type="PANTHER" id="PTHR34203">
    <property type="entry name" value="METHYLTRANSFERASE, FKBM FAMILY PROTEIN"/>
    <property type="match status" value="1"/>
</dbReference>